<dbReference type="InterPro" id="IPR026444">
    <property type="entry name" value="Secre_tail"/>
</dbReference>
<dbReference type="AlphaFoldDB" id="A0A291R0E4"/>
<name>A0A291R0E4_9BACT</name>
<evidence type="ECO:0000259" key="2">
    <source>
        <dbReference type="Pfam" id="PF18962"/>
    </source>
</evidence>
<protein>
    <recommendedName>
        <fullName evidence="2">Secretion system C-terminal sorting domain-containing protein</fullName>
    </recommendedName>
</protein>
<dbReference type="KEGG" id="cbae:COR50_22085"/>
<feature type="signal peptide" evidence="1">
    <location>
        <begin position="1"/>
        <end position="19"/>
    </location>
</feature>
<dbReference type="OrthoDB" id="600763at2"/>
<feature type="chain" id="PRO_5013171974" description="Secretion system C-terminal sorting domain-containing protein" evidence="1">
    <location>
        <begin position="20"/>
        <end position="533"/>
    </location>
</feature>
<dbReference type="NCBIfam" id="TIGR04183">
    <property type="entry name" value="Por_Secre_tail"/>
    <property type="match status" value="1"/>
</dbReference>
<accession>A0A291R0E4</accession>
<reference evidence="3 4" key="1">
    <citation type="submission" date="2017-10" db="EMBL/GenBank/DDBJ databases">
        <title>Paenichitinophaga pekingensis gen. nov., sp. nov., isolated from activated sludge.</title>
        <authorList>
            <person name="Jin D."/>
            <person name="Kong X."/>
            <person name="Deng Y."/>
            <person name="Bai Z."/>
        </authorList>
    </citation>
    <scope>NUCLEOTIDE SEQUENCE [LARGE SCALE GENOMIC DNA]</scope>
    <source>
        <strain evidence="3 4">13</strain>
    </source>
</reference>
<gene>
    <name evidence="3" type="ORF">COR50_22085</name>
</gene>
<dbReference type="Proteomes" id="UP000220133">
    <property type="component" value="Chromosome"/>
</dbReference>
<organism evidence="3 4">
    <name type="scientific">Chitinophaga caeni</name>
    <dbReference type="NCBI Taxonomy" id="2029983"/>
    <lineage>
        <taxon>Bacteria</taxon>
        <taxon>Pseudomonadati</taxon>
        <taxon>Bacteroidota</taxon>
        <taxon>Chitinophagia</taxon>
        <taxon>Chitinophagales</taxon>
        <taxon>Chitinophagaceae</taxon>
        <taxon>Chitinophaga</taxon>
    </lineage>
</organism>
<evidence type="ECO:0000256" key="1">
    <source>
        <dbReference type="SAM" id="SignalP"/>
    </source>
</evidence>
<dbReference type="Pfam" id="PF18962">
    <property type="entry name" value="Por_Secre_tail"/>
    <property type="match status" value="1"/>
</dbReference>
<proteinExistence type="predicted"/>
<dbReference type="EMBL" id="CP023777">
    <property type="protein sequence ID" value="ATL49645.1"/>
    <property type="molecule type" value="Genomic_DNA"/>
</dbReference>
<keyword evidence="4" id="KW-1185">Reference proteome</keyword>
<sequence>MKKLITIIFFILACNYAYCQLNTYIPPNGKIWIFKGKPVSIYGSIINEGTIGSNPDAELNFFGKSWKNAITAKLIDESEDGYTGKGGIFRFSGNNPVNGNLGAQTVYCGFSVSANKGISFPNLAIDNKLGLILDDLSDLKVRNNLHFSNGFIFLNGWNLVVGDKQPGTITGYNDKAFVVTGTNIAGGFLYREAISRTSGKVVFPIGTSISNYSPAAIEYKSDTPDDFKARVFDSVYSQAIDGVINKLEYANKTWNIGHLNESSAEVVLYLQHMDKDEGANYAAFRSLSFISRYTDTSWDYISALQFNPITGNLTTGGPLTSSTLHQRLFNEGLDINEYFTKSSFIAGPYSPAIFMYFNAYRNSPYLARLEWATSRELNNDHFEIERRYDKDTAFTTVGSVLSSSINGNSEIFRQYMYDDPNDYEGWTYYRIKSVSKNDRVSYTETRAVPPFLRVEVWPNPNYGQFTVRIKGENSSMIMRIVNVLGQTVRTYDITGETNIQVNDIARGMYVLAFYDKNSGKLIRTHKIVVIDRY</sequence>
<feature type="domain" description="Secretion system C-terminal sorting" evidence="2">
    <location>
        <begin position="456"/>
        <end position="519"/>
    </location>
</feature>
<evidence type="ECO:0000313" key="4">
    <source>
        <dbReference type="Proteomes" id="UP000220133"/>
    </source>
</evidence>
<dbReference type="RefSeq" id="WP_098196012.1">
    <property type="nucleotide sequence ID" value="NZ_CP023777.1"/>
</dbReference>
<keyword evidence="1" id="KW-0732">Signal</keyword>
<evidence type="ECO:0000313" key="3">
    <source>
        <dbReference type="EMBL" id="ATL49645.1"/>
    </source>
</evidence>